<name>A0A8R1HMG3_CAEJA</name>
<dbReference type="InterPro" id="IPR052782">
    <property type="entry name" value="Oocyte-zygote_transition_reg"/>
</dbReference>
<feature type="domain" description="Tyrosine-protein phosphatase" evidence="2">
    <location>
        <begin position="94"/>
        <end position="349"/>
    </location>
</feature>
<feature type="region of interest" description="Disordered" evidence="1">
    <location>
        <begin position="1"/>
        <end position="37"/>
    </location>
</feature>
<feature type="compositionally biased region" description="Polar residues" evidence="1">
    <location>
        <begin position="24"/>
        <end position="34"/>
    </location>
</feature>
<dbReference type="Gene3D" id="3.90.190.10">
    <property type="entry name" value="Protein tyrosine phosphatase superfamily"/>
    <property type="match status" value="1"/>
</dbReference>
<dbReference type="GO" id="GO:0004725">
    <property type="term" value="F:protein tyrosine phosphatase activity"/>
    <property type="evidence" value="ECO:0007669"/>
    <property type="project" value="InterPro"/>
</dbReference>
<dbReference type="CDD" id="cd00047">
    <property type="entry name" value="PTPc"/>
    <property type="match status" value="1"/>
</dbReference>
<dbReference type="PROSITE" id="PS50055">
    <property type="entry name" value="TYR_PHOSPHATASE_PTP"/>
    <property type="match status" value="1"/>
</dbReference>
<dbReference type="AlphaFoldDB" id="A0A8R1HMG3"/>
<dbReference type="Proteomes" id="UP000005237">
    <property type="component" value="Unassembled WGS sequence"/>
</dbReference>
<keyword evidence="5" id="KW-1185">Reference proteome</keyword>
<dbReference type="InterPro" id="IPR000387">
    <property type="entry name" value="Tyr_Pase_dom"/>
</dbReference>
<reference evidence="5" key="1">
    <citation type="submission" date="2010-08" db="EMBL/GenBank/DDBJ databases">
        <authorList>
            <consortium name="Caenorhabditis japonica Sequencing Consortium"/>
            <person name="Wilson R.K."/>
        </authorList>
    </citation>
    <scope>NUCLEOTIDE SEQUENCE [LARGE SCALE GENOMIC DNA]</scope>
    <source>
        <strain evidence="5">DF5081</strain>
    </source>
</reference>
<feature type="domain" description="Tyrosine specific protein phosphatases" evidence="3">
    <location>
        <begin position="261"/>
        <end position="340"/>
    </location>
</feature>
<evidence type="ECO:0000259" key="2">
    <source>
        <dbReference type="PROSITE" id="PS50055"/>
    </source>
</evidence>
<evidence type="ECO:0008006" key="6">
    <source>
        <dbReference type="Google" id="ProtNLM"/>
    </source>
</evidence>
<proteinExistence type="predicted"/>
<dbReference type="PANTHER" id="PTHR46163">
    <property type="entry name" value="TYROSINE-PROTEIN PHOSPHATASE-RELATED"/>
    <property type="match status" value="1"/>
</dbReference>
<evidence type="ECO:0000313" key="5">
    <source>
        <dbReference type="Proteomes" id="UP000005237"/>
    </source>
</evidence>
<reference evidence="4" key="2">
    <citation type="submission" date="2022-06" db="UniProtKB">
        <authorList>
            <consortium name="EnsemblMetazoa"/>
        </authorList>
    </citation>
    <scope>IDENTIFICATION</scope>
    <source>
        <strain evidence="4">DF5081</strain>
    </source>
</reference>
<dbReference type="EnsemblMetazoa" id="CJA03388.1">
    <property type="protein sequence ID" value="CJA03388.1"/>
    <property type="gene ID" value="WBGene00122592"/>
</dbReference>
<evidence type="ECO:0000256" key="1">
    <source>
        <dbReference type="SAM" id="MobiDB-lite"/>
    </source>
</evidence>
<dbReference type="InterPro" id="IPR003595">
    <property type="entry name" value="Tyr_Pase_cat"/>
</dbReference>
<evidence type="ECO:0000313" key="4">
    <source>
        <dbReference type="EnsemblMetazoa" id="CJA03388.1"/>
    </source>
</evidence>
<dbReference type="InterPro" id="IPR029021">
    <property type="entry name" value="Prot-tyrosine_phosphatase-like"/>
</dbReference>
<protein>
    <recommendedName>
        <fullName evidence="6">Tyrosine-protein phosphatase domain-containing protein</fullName>
    </recommendedName>
</protein>
<dbReference type="SMART" id="SM00194">
    <property type="entry name" value="PTPc"/>
    <property type="match status" value="1"/>
</dbReference>
<dbReference type="PANTHER" id="PTHR46163:SF17">
    <property type="entry name" value="DNA-DIRECTED DNA POLYMERASE-RELATED"/>
    <property type="match status" value="1"/>
</dbReference>
<dbReference type="InterPro" id="IPR000242">
    <property type="entry name" value="PTP_cat"/>
</dbReference>
<accession>A0A8R1HMG3</accession>
<dbReference type="SMART" id="SM00404">
    <property type="entry name" value="PTPc_motif"/>
    <property type="match status" value="1"/>
</dbReference>
<evidence type="ECO:0000259" key="3">
    <source>
        <dbReference type="PROSITE" id="PS50056"/>
    </source>
</evidence>
<dbReference type="SUPFAM" id="SSF52799">
    <property type="entry name" value="(Phosphotyrosine protein) phosphatases II"/>
    <property type="match status" value="1"/>
</dbReference>
<feature type="compositionally biased region" description="Basic and acidic residues" evidence="1">
    <location>
        <begin position="1"/>
        <end position="16"/>
    </location>
</feature>
<organism evidence="4 5">
    <name type="scientific">Caenorhabditis japonica</name>
    <dbReference type="NCBI Taxonomy" id="281687"/>
    <lineage>
        <taxon>Eukaryota</taxon>
        <taxon>Metazoa</taxon>
        <taxon>Ecdysozoa</taxon>
        <taxon>Nematoda</taxon>
        <taxon>Chromadorea</taxon>
        <taxon>Rhabditida</taxon>
        <taxon>Rhabditina</taxon>
        <taxon>Rhabditomorpha</taxon>
        <taxon>Rhabditoidea</taxon>
        <taxon>Rhabditidae</taxon>
        <taxon>Peloderinae</taxon>
        <taxon>Caenorhabditis</taxon>
    </lineage>
</organism>
<dbReference type="PROSITE" id="PS50056">
    <property type="entry name" value="TYR_PHOSPHATASE_2"/>
    <property type="match status" value="1"/>
</dbReference>
<sequence>MAPPTKSKETKKDAKTNRRKTAAKGNQTAASEGQTPADFLEQMAKMAKNRSQIYELMKPQAAYSGDVFVKKVKEKENTKESVTFPVPFNIRLAVPFSERRRVKVGNDEEYFSAQYCKLEATEYMIAQAPTKENHRVFWKAIQQDQTKILVCLTSEDQMTSSDDPTKCFKYFPTEEGQTMEIEQAKGKITVACKSKTAGSFEQVKYCLEYSDSEEKIDAAFESENPSASVSKVHPLTIFHMTTWTGTRPESGHPLDPAVNIAAFFQEVNKAEVDVLRKTMENFVAPVIIQSMDGIGRGAIAWVILMLLKDVEKRECFDLPDLIKKLQKMRPGCLSNYYQFAFCFAVALHIGKSMGWCEKDCTNALTDLTAKFPDRKLNEVGNLA</sequence>
<dbReference type="Pfam" id="PF00102">
    <property type="entry name" value="Y_phosphatase"/>
    <property type="match status" value="1"/>
</dbReference>